<feature type="domain" description="PAS" evidence="10">
    <location>
        <begin position="859"/>
        <end position="904"/>
    </location>
</feature>
<dbReference type="InterPro" id="IPR003594">
    <property type="entry name" value="HATPase_dom"/>
</dbReference>
<evidence type="ECO:0000313" key="15">
    <source>
        <dbReference type="Proteomes" id="UP000521676"/>
    </source>
</evidence>
<dbReference type="InterPro" id="IPR036890">
    <property type="entry name" value="HATPase_C_sf"/>
</dbReference>
<dbReference type="InterPro" id="IPR052162">
    <property type="entry name" value="Sensor_kinase/Photoreceptor"/>
</dbReference>
<feature type="domain" description="PAS" evidence="10">
    <location>
        <begin position="984"/>
        <end position="1040"/>
    </location>
</feature>
<dbReference type="InterPro" id="IPR029016">
    <property type="entry name" value="GAF-like_dom_sf"/>
</dbReference>
<dbReference type="Proteomes" id="UP001431572">
    <property type="component" value="Chromosome 2"/>
</dbReference>
<protein>
    <recommendedName>
        <fullName evidence="2">histidine kinase</fullName>
        <ecNumber evidence="2">2.7.13.3</ecNumber>
    </recommendedName>
</protein>
<dbReference type="InterPro" id="IPR003018">
    <property type="entry name" value="GAF"/>
</dbReference>
<keyword evidence="6" id="KW-0902">Two-component regulatory system</keyword>
<dbReference type="Gene3D" id="1.10.287.130">
    <property type="match status" value="1"/>
</dbReference>
<comment type="catalytic activity">
    <reaction evidence="1">
        <text>ATP + protein L-histidine = ADP + protein N-phospho-L-histidine.</text>
        <dbReference type="EC" id="2.7.13.3"/>
    </reaction>
</comment>
<sequence>MNNPNKSANPLHEQILEHNPLLMTGEVMNTGVTTAFPETPLLEVIKLMLYHSADSVVIVSEADRTPVGIITTRDILRLTIENQALANLRAENVMSGVLITALPDMPLPEAYNLLETHHLGQLVVTGKQGELAGTISRANYDPAMLFNVIPRSENQKCQRQEAEERIQKLSKLYATMSQSNQAIIRTDSRESLFHEICRIAVEFGGMKMAWVATPDYERKVLVKASCYGRDLEYLDTLLISIDPEKLESKGIGGKAFLEKQHFIANGFTEKESNRPCHIAAKAKGLAAAAAFPLFESGEIIGLLILYSGESQYFDPEIVQLLDEMAQNISFALEKFTFEKKRAAGIRELEKSNERFSKIFYASPISMSIFRASDFKLLEANDSFFKQTGFSRENLAQFQGIAPREKLYPSLQQADKFLEALTNNSKLTDYELEFYNKNGEILIMLLSTESMELGGEACFVIQAINITARKRAEEALRMSEARFQTFMNNSPALSWITDDNGNIVYLSPTYGRVTGIDVEKATGKSAYEIYPKDYADDFIATIRQVAETGQNVEIVESFPRPDGTLGYVLSYKFPLPHFSEQRLVGGVAIDITEREHAKEALRLSEERYRKVTELITDYAYSYLINPDGTYTPEWFTEESFYRLTGYRLSEIDQDNILMLIHPDDREEARKNFRAAAGTEKFRSEYRIITKSGEVRWITFLRQAEWDIGHERVIRMFGSLKDITERKLAKDALRESEQKFIKLFRANPAAITLGNMNNGFFVDVNDKWVELTGYKPEELIGHDFRDLHLWQIPENGKNIITELVTKGYYHNFETKLYKKNGETIDALNSFDLIEIDGQMCALSFSIDITERKRAEEALRDKEEQFRALVENSPDLIMRMDRQLRMVYGNPAVLKFSHRSQQQIYGKIGTEMGMAQSTWNSVCEMAQKVEETKTMQVTETNGTVHDQMFYFQTRLIPEFNASGEIETLLSVTTDITALKRAQEELINQARFKTLFEFSPDSVILMDRAGTIISLNRAVEELLGYSPQELIGRKGVDFKLIPPDIFEQFIAVMIKAENSALPYLFEFEITKRNGKQLAVEARAHALMLEGQTHILIAFRDITRHKDLEYELRAAIEKQRELTELKSRFVSMASHEFRTPLTIILSAAQLLEKYMERFTPERVAELYKRIVVSVRNMTDLLDEMLFLNRAEAGKLECKPTMLDLSLFCNEVVEEIRFGAGTQHFFQIEIAPPPRLIAADVKLLRPVVANLLYNAVKYSPKERTIRFKLEYTATQAHGTVIDEGIGIPSENLKQLFEVFYRADNVGDIQGTGLGLAIVKKSLLAHGGDIEIESAENKGTTCRFWIPI</sequence>
<keyword evidence="16" id="KW-1185">Reference proteome</keyword>
<dbReference type="PROSITE" id="PS50112">
    <property type="entry name" value="PAS"/>
    <property type="match status" value="5"/>
</dbReference>
<dbReference type="RefSeq" id="WP_341470629.1">
    <property type="nucleotide sequence ID" value="NZ_CP128400.1"/>
</dbReference>
<dbReference type="SMART" id="SM00387">
    <property type="entry name" value="HATPase_c"/>
    <property type="match status" value="1"/>
</dbReference>
<dbReference type="Pfam" id="PF00512">
    <property type="entry name" value="HisKA"/>
    <property type="match status" value="1"/>
</dbReference>
<dbReference type="InterPro" id="IPR013655">
    <property type="entry name" value="PAS_fold_3"/>
</dbReference>
<dbReference type="SMART" id="SM00116">
    <property type="entry name" value="CBS"/>
    <property type="match status" value="2"/>
</dbReference>
<name>A0A8T7MA44_9CHLR</name>
<feature type="domain" description="Histidine kinase" evidence="9">
    <location>
        <begin position="1127"/>
        <end position="1341"/>
    </location>
</feature>
<organism evidence="13 15">
    <name type="scientific">Candidatus Chlorohelix allophototropha</name>
    <dbReference type="NCBI Taxonomy" id="3003348"/>
    <lineage>
        <taxon>Bacteria</taxon>
        <taxon>Bacillati</taxon>
        <taxon>Chloroflexota</taxon>
        <taxon>Chloroflexia</taxon>
        <taxon>Candidatus Chloroheliales</taxon>
        <taxon>Candidatus Chloroheliaceae</taxon>
        <taxon>Candidatus Chlorohelix</taxon>
    </lineage>
</organism>
<dbReference type="PROSITE" id="PS51371">
    <property type="entry name" value="CBS"/>
    <property type="match status" value="2"/>
</dbReference>
<dbReference type="CDD" id="cd00082">
    <property type="entry name" value="HisKA"/>
    <property type="match status" value="1"/>
</dbReference>
<evidence type="ECO:0000259" key="11">
    <source>
        <dbReference type="PROSITE" id="PS50113"/>
    </source>
</evidence>
<dbReference type="Pfam" id="PF00571">
    <property type="entry name" value="CBS"/>
    <property type="match status" value="2"/>
</dbReference>
<dbReference type="InterPro" id="IPR004358">
    <property type="entry name" value="Sig_transdc_His_kin-like_C"/>
</dbReference>
<dbReference type="SMART" id="SM00388">
    <property type="entry name" value="HisKA"/>
    <property type="match status" value="1"/>
</dbReference>
<dbReference type="InterPro" id="IPR013656">
    <property type="entry name" value="PAS_4"/>
</dbReference>
<dbReference type="SMART" id="SM00091">
    <property type="entry name" value="PAS"/>
    <property type="match status" value="6"/>
</dbReference>
<keyword evidence="3" id="KW-0597">Phosphoprotein</keyword>
<dbReference type="PROSITE" id="PS50109">
    <property type="entry name" value="HIS_KIN"/>
    <property type="match status" value="1"/>
</dbReference>
<evidence type="ECO:0000256" key="4">
    <source>
        <dbReference type="ARBA" id="ARBA00022679"/>
    </source>
</evidence>
<dbReference type="EMBL" id="JACATZ010000003">
    <property type="protein sequence ID" value="NWJ48792.1"/>
    <property type="molecule type" value="Genomic_DNA"/>
</dbReference>
<dbReference type="SUPFAM" id="SSF47384">
    <property type="entry name" value="Homodimeric domain of signal transducing histidine kinase"/>
    <property type="match status" value="1"/>
</dbReference>
<evidence type="ECO:0000259" key="12">
    <source>
        <dbReference type="PROSITE" id="PS51371"/>
    </source>
</evidence>
<feature type="domain" description="PAS" evidence="10">
    <location>
        <begin position="478"/>
        <end position="548"/>
    </location>
</feature>
<feature type="domain" description="PAC" evidence="11">
    <location>
        <begin position="930"/>
        <end position="984"/>
    </location>
</feature>
<reference evidence="13 15" key="1">
    <citation type="submission" date="2020-06" db="EMBL/GenBank/DDBJ databases">
        <title>Anoxygenic phototrophic Chloroflexota member uses a Type I reaction center.</title>
        <authorList>
            <person name="Tsuji J.M."/>
            <person name="Shaw N.A."/>
            <person name="Nagashima S."/>
            <person name="Venkiteswaran J."/>
            <person name="Schiff S.L."/>
            <person name="Hanada S."/>
            <person name="Tank M."/>
            <person name="Neufeld J.D."/>
        </authorList>
    </citation>
    <scope>NUCLEOTIDE SEQUENCE [LARGE SCALE GENOMIC DNA]</scope>
    <source>
        <strain evidence="13">L227-S17</strain>
    </source>
</reference>
<dbReference type="PANTHER" id="PTHR43304">
    <property type="entry name" value="PHYTOCHROME-LIKE PROTEIN CPH1"/>
    <property type="match status" value="1"/>
</dbReference>
<dbReference type="SUPFAM" id="SSF55785">
    <property type="entry name" value="PYP-like sensor domain (PAS domain)"/>
    <property type="match status" value="6"/>
</dbReference>
<dbReference type="Gene3D" id="3.30.450.20">
    <property type="entry name" value="PAS domain"/>
    <property type="match status" value="6"/>
</dbReference>
<dbReference type="Pfam" id="PF08447">
    <property type="entry name" value="PAS_3"/>
    <property type="match status" value="1"/>
</dbReference>
<dbReference type="PROSITE" id="PS50113">
    <property type="entry name" value="PAC"/>
    <property type="match status" value="5"/>
</dbReference>
<dbReference type="InterPro" id="IPR035965">
    <property type="entry name" value="PAS-like_dom_sf"/>
</dbReference>
<keyword evidence="5" id="KW-0418">Kinase</keyword>
<dbReference type="Pfam" id="PF08448">
    <property type="entry name" value="PAS_4"/>
    <property type="match status" value="2"/>
</dbReference>
<dbReference type="InterPro" id="IPR046342">
    <property type="entry name" value="CBS_dom_sf"/>
</dbReference>
<feature type="domain" description="CBS" evidence="12">
    <location>
        <begin position="28"/>
        <end position="85"/>
    </location>
</feature>
<feature type="coiled-coil region" evidence="8">
    <location>
        <begin position="152"/>
        <end position="179"/>
    </location>
</feature>
<dbReference type="Gene3D" id="3.30.565.10">
    <property type="entry name" value="Histidine kinase-like ATPase, C-terminal domain"/>
    <property type="match status" value="1"/>
</dbReference>
<dbReference type="InterPro" id="IPR000644">
    <property type="entry name" value="CBS_dom"/>
</dbReference>
<evidence type="ECO:0000259" key="10">
    <source>
        <dbReference type="PROSITE" id="PS50112"/>
    </source>
</evidence>
<proteinExistence type="predicted"/>
<evidence type="ECO:0000256" key="7">
    <source>
        <dbReference type="PROSITE-ProRule" id="PRU00703"/>
    </source>
</evidence>
<dbReference type="SUPFAM" id="SSF54631">
    <property type="entry name" value="CBS-domain pair"/>
    <property type="match status" value="1"/>
</dbReference>
<dbReference type="PRINTS" id="PR00344">
    <property type="entry name" value="BCTRLSENSOR"/>
</dbReference>
<dbReference type="PANTHER" id="PTHR43304:SF1">
    <property type="entry name" value="PAC DOMAIN-CONTAINING PROTEIN"/>
    <property type="match status" value="1"/>
</dbReference>
<dbReference type="CDD" id="cd00130">
    <property type="entry name" value="PAS"/>
    <property type="match status" value="4"/>
</dbReference>
<dbReference type="InterPro" id="IPR003661">
    <property type="entry name" value="HisK_dim/P_dom"/>
</dbReference>
<dbReference type="Gene3D" id="3.30.450.40">
    <property type="match status" value="1"/>
</dbReference>
<feature type="domain" description="PAC" evidence="11">
    <location>
        <begin position="427"/>
        <end position="477"/>
    </location>
</feature>
<dbReference type="EC" id="2.7.13.3" evidence="2"/>
<keyword evidence="8" id="KW-0175">Coiled coil</keyword>
<dbReference type="Pfam" id="PF13185">
    <property type="entry name" value="GAF_2"/>
    <property type="match status" value="1"/>
</dbReference>
<dbReference type="GO" id="GO:0000155">
    <property type="term" value="F:phosphorelay sensor kinase activity"/>
    <property type="evidence" value="ECO:0007669"/>
    <property type="project" value="InterPro"/>
</dbReference>
<dbReference type="EMBL" id="CP128400">
    <property type="protein sequence ID" value="WJW68723.1"/>
    <property type="molecule type" value="Genomic_DNA"/>
</dbReference>
<evidence type="ECO:0000256" key="8">
    <source>
        <dbReference type="SAM" id="Coils"/>
    </source>
</evidence>
<evidence type="ECO:0000256" key="5">
    <source>
        <dbReference type="ARBA" id="ARBA00022777"/>
    </source>
</evidence>
<evidence type="ECO:0000256" key="3">
    <source>
        <dbReference type="ARBA" id="ARBA00022553"/>
    </source>
</evidence>
<feature type="domain" description="PAS" evidence="10">
    <location>
        <begin position="603"/>
        <end position="678"/>
    </location>
</feature>
<gene>
    <name evidence="13" type="ORF">HXX08_23280</name>
    <name evidence="14" type="ORF">OZ401_004339</name>
</gene>
<evidence type="ECO:0000313" key="14">
    <source>
        <dbReference type="EMBL" id="WJW68723.1"/>
    </source>
</evidence>
<evidence type="ECO:0000256" key="1">
    <source>
        <dbReference type="ARBA" id="ARBA00000085"/>
    </source>
</evidence>
<feature type="domain" description="PAC" evidence="11">
    <location>
        <begin position="808"/>
        <end position="858"/>
    </location>
</feature>
<dbReference type="InterPro" id="IPR000014">
    <property type="entry name" value="PAS"/>
</dbReference>
<feature type="domain" description="CBS" evidence="12">
    <location>
        <begin position="94"/>
        <end position="151"/>
    </location>
</feature>
<accession>A0A8T7MA44</accession>
<dbReference type="InterPro" id="IPR001610">
    <property type="entry name" value="PAC"/>
</dbReference>
<dbReference type="Gene3D" id="3.10.580.10">
    <property type="entry name" value="CBS-domain"/>
    <property type="match status" value="1"/>
</dbReference>
<evidence type="ECO:0000259" key="9">
    <source>
        <dbReference type="PROSITE" id="PS50109"/>
    </source>
</evidence>
<dbReference type="Pfam" id="PF02518">
    <property type="entry name" value="HATPase_c"/>
    <property type="match status" value="1"/>
</dbReference>
<dbReference type="SUPFAM" id="SSF55874">
    <property type="entry name" value="ATPase domain of HSP90 chaperone/DNA topoisomerase II/histidine kinase"/>
    <property type="match status" value="1"/>
</dbReference>
<feature type="domain" description="PAC" evidence="11">
    <location>
        <begin position="1059"/>
        <end position="1109"/>
    </location>
</feature>
<dbReference type="CDD" id="cd00075">
    <property type="entry name" value="HATPase"/>
    <property type="match status" value="1"/>
</dbReference>
<dbReference type="Pfam" id="PF13426">
    <property type="entry name" value="PAS_9"/>
    <property type="match status" value="3"/>
</dbReference>
<dbReference type="FunFam" id="3.30.565.10:FF:000006">
    <property type="entry name" value="Sensor histidine kinase WalK"/>
    <property type="match status" value="1"/>
</dbReference>
<reference evidence="14" key="2">
    <citation type="journal article" date="2024" name="Nature">
        <title>Anoxygenic phototroph of the Chloroflexota uses a type I reaction centre.</title>
        <authorList>
            <person name="Tsuji J.M."/>
            <person name="Shaw N.A."/>
            <person name="Nagashima S."/>
            <person name="Venkiteswaran J.J."/>
            <person name="Schiff S.L."/>
            <person name="Watanabe T."/>
            <person name="Fukui M."/>
            <person name="Hanada S."/>
            <person name="Tank M."/>
            <person name="Neufeld J.D."/>
        </authorList>
    </citation>
    <scope>NUCLEOTIDE SEQUENCE</scope>
    <source>
        <strain evidence="14">L227-S17</strain>
    </source>
</reference>
<evidence type="ECO:0000256" key="6">
    <source>
        <dbReference type="ARBA" id="ARBA00023012"/>
    </source>
</evidence>
<feature type="domain" description="PAS" evidence="10">
    <location>
        <begin position="734"/>
        <end position="779"/>
    </location>
</feature>
<dbReference type="SMART" id="SM00086">
    <property type="entry name" value="PAC"/>
    <property type="match status" value="6"/>
</dbReference>
<dbReference type="InterPro" id="IPR036097">
    <property type="entry name" value="HisK_dim/P_sf"/>
</dbReference>
<evidence type="ECO:0000313" key="16">
    <source>
        <dbReference type="Proteomes" id="UP001431572"/>
    </source>
</evidence>
<dbReference type="NCBIfam" id="TIGR00229">
    <property type="entry name" value="sensory_box"/>
    <property type="match status" value="6"/>
</dbReference>
<dbReference type="SUPFAM" id="SSF55781">
    <property type="entry name" value="GAF domain-like"/>
    <property type="match status" value="1"/>
</dbReference>
<keyword evidence="4" id="KW-0808">Transferase</keyword>
<dbReference type="InterPro" id="IPR005467">
    <property type="entry name" value="His_kinase_dom"/>
</dbReference>
<evidence type="ECO:0000313" key="13">
    <source>
        <dbReference type="EMBL" id="NWJ48792.1"/>
    </source>
</evidence>
<dbReference type="InterPro" id="IPR000700">
    <property type="entry name" value="PAS-assoc_C"/>
</dbReference>
<feature type="domain" description="PAC" evidence="11">
    <location>
        <begin position="680"/>
        <end position="733"/>
    </location>
</feature>
<keyword evidence="7" id="KW-0129">CBS domain</keyword>
<dbReference type="Proteomes" id="UP000521676">
    <property type="component" value="Unassembled WGS sequence"/>
</dbReference>
<evidence type="ECO:0000256" key="2">
    <source>
        <dbReference type="ARBA" id="ARBA00012438"/>
    </source>
</evidence>